<protein>
    <submittedName>
        <fullName evidence="1">Uncharacterized protein</fullName>
    </submittedName>
</protein>
<reference evidence="1 2" key="1">
    <citation type="journal article" date="2011" name="Cell">
        <title>The monarch butterfly genome yields insights into long-distance migration.</title>
        <authorList>
            <person name="Zhan S."/>
            <person name="Merlin C."/>
            <person name="Boore J.L."/>
            <person name="Reppert S.M."/>
        </authorList>
    </citation>
    <scope>NUCLEOTIDE SEQUENCE [LARGE SCALE GENOMIC DNA]</scope>
    <source>
        <strain evidence="1">F-2</strain>
    </source>
</reference>
<dbReference type="OrthoDB" id="7102223at2759"/>
<dbReference type="GO" id="GO:0004867">
    <property type="term" value="F:serine-type endopeptidase inhibitor activity"/>
    <property type="evidence" value="ECO:0007669"/>
    <property type="project" value="InterPro"/>
</dbReference>
<keyword evidence="2" id="KW-1185">Reference proteome</keyword>
<gene>
    <name evidence="1" type="ORF">KGM_201548</name>
</gene>
<evidence type="ECO:0000313" key="1">
    <source>
        <dbReference type="EMBL" id="OWR48174.1"/>
    </source>
</evidence>
<dbReference type="KEGG" id="dpl:KGM_201548"/>
<dbReference type="Proteomes" id="UP000007151">
    <property type="component" value="Unassembled WGS sequence"/>
</dbReference>
<sequence length="104" mass="12434">MFSILITSYKAMFRVYVVILNILFICQVNSKVTSKICQVKPTEKHCLIEFMAKDRWPHQERWAFDWRRQHCYEIRWADHCGLVNRDTNNFASEKECLSECAGWA</sequence>
<dbReference type="Gene3D" id="4.10.410.10">
    <property type="entry name" value="Pancreatic trypsin inhibitor Kunitz domain"/>
    <property type="match status" value="1"/>
</dbReference>
<dbReference type="InterPro" id="IPR036880">
    <property type="entry name" value="Kunitz_BPTI_sf"/>
</dbReference>
<comment type="caution">
    <text evidence="1">The sequence shown here is derived from an EMBL/GenBank/DDBJ whole genome shotgun (WGS) entry which is preliminary data.</text>
</comment>
<dbReference type="InterPro" id="IPR002223">
    <property type="entry name" value="Kunitz_BPTI"/>
</dbReference>
<dbReference type="EMBL" id="AGBW02010616">
    <property type="protein sequence ID" value="OWR48174.1"/>
    <property type="molecule type" value="Genomic_DNA"/>
</dbReference>
<name>A0A212F369_DANPL</name>
<accession>A0A212F369</accession>
<dbReference type="AlphaFoldDB" id="A0A212F369"/>
<dbReference type="PROSITE" id="PS50279">
    <property type="entry name" value="BPTI_KUNITZ_2"/>
    <property type="match status" value="1"/>
</dbReference>
<dbReference type="SUPFAM" id="SSF57362">
    <property type="entry name" value="BPTI-like"/>
    <property type="match status" value="1"/>
</dbReference>
<organism evidence="1 2">
    <name type="scientific">Danaus plexippus plexippus</name>
    <dbReference type="NCBI Taxonomy" id="278856"/>
    <lineage>
        <taxon>Eukaryota</taxon>
        <taxon>Metazoa</taxon>
        <taxon>Ecdysozoa</taxon>
        <taxon>Arthropoda</taxon>
        <taxon>Hexapoda</taxon>
        <taxon>Insecta</taxon>
        <taxon>Pterygota</taxon>
        <taxon>Neoptera</taxon>
        <taxon>Endopterygota</taxon>
        <taxon>Lepidoptera</taxon>
        <taxon>Glossata</taxon>
        <taxon>Ditrysia</taxon>
        <taxon>Papilionoidea</taxon>
        <taxon>Nymphalidae</taxon>
        <taxon>Danainae</taxon>
        <taxon>Danaini</taxon>
        <taxon>Danaina</taxon>
        <taxon>Danaus</taxon>
        <taxon>Danaus</taxon>
    </lineage>
</organism>
<proteinExistence type="predicted"/>
<evidence type="ECO:0000313" key="2">
    <source>
        <dbReference type="Proteomes" id="UP000007151"/>
    </source>
</evidence>